<evidence type="ECO:0000313" key="2">
    <source>
        <dbReference type="EMBL" id="KYN38489.1"/>
    </source>
</evidence>
<dbReference type="InterPro" id="IPR048365">
    <property type="entry name" value="TNP-like_RNaseH_N"/>
</dbReference>
<protein>
    <recommendedName>
        <fullName evidence="1">Transposable element P transposase-like RNase H domain-containing protein</fullName>
    </recommendedName>
</protein>
<proteinExistence type="predicted"/>
<dbReference type="AlphaFoldDB" id="A0A151JW94"/>
<dbReference type="Pfam" id="PF21787">
    <property type="entry name" value="TNP-like_RNaseH_N"/>
    <property type="match status" value="1"/>
</dbReference>
<keyword evidence="3" id="KW-1185">Reference proteome</keyword>
<accession>A0A151JW94</accession>
<organism evidence="2 3">
    <name type="scientific">Trachymyrmex septentrionalis</name>
    <dbReference type="NCBI Taxonomy" id="34720"/>
    <lineage>
        <taxon>Eukaryota</taxon>
        <taxon>Metazoa</taxon>
        <taxon>Ecdysozoa</taxon>
        <taxon>Arthropoda</taxon>
        <taxon>Hexapoda</taxon>
        <taxon>Insecta</taxon>
        <taxon>Pterygota</taxon>
        <taxon>Neoptera</taxon>
        <taxon>Endopterygota</taxon>
        <taxon>Hymenoptera</taxon>
        <taxon>Apocrita</taxon>
        <taxon>Aculeata</taxon>
        <taxon>Formicoidea</taxon>
        <taxon>Formicidae</taxon>
        <taxon>Myrmicinae</taxon>
        <taxon>Trachymyrmex</taxon>
    </lineage>
</organism>
<dbReference type="EMBL" id="KQ981664">
    <property type="protein sequence ID" value="KYN38489.1"/>
    <property type="molecule type" value="Genomic_DNA"/>
</dbReference>
<feature type="domain" description="Transposable element P transposase-like RNase H" evidence="1">
    <location>
        <begin position="3"/>
        <end position="47"/>
    </location>
</feature>
<sequence>MKLKLNSLPLTECHCVLCADEISSKNHLFYNILKDEIIGFEDTGYKKKNLLFDIIIKLRNCDAIMHALMTDMGSNFMKLSRARNNLLKYNFKINNKIVSLNYTLYNFINETPRNG</sequence>
<evidence type="ECO:0000313" key="3">
    <source>
        <dbReference type="Proteomes" id="UP000078541"/>
    </source>
</evidence>
<gene>
    <name evidence="2" type="ORF">ALC56_07135</name>
</gene>
<reference evidence="2 3" key="1">
    <citation type="submission" date="2016-03" db="EMBL/GenBank/DDBJ databases">
        <title>Trachymyrmex septentrionalis WGS genome.</title>
        <authorList>
            <person name="Nygaard S."/>
            <person name="Hu H."/>
            <person name="Boomsma J."/>
            <person name="Zhang G."/>
        </authorList>
    </citation>
    <scope>NUCLEOTIDE SEQUENCE [LARGE SCALE GENOMIC DNA]</scope>
    <source>
        <strain evidence="2">Tsep2-gDNA-1</strain>
        <tissue evidence="2">Whole body</tissue>
    </source>
</reference>
<evidence type="ECO:0000259" key="1">
    <source>
        <dbReference type="Pfam" id="PF21787"/>
    </source>
</evidence>
<name>A0A151JW94_9HYME</name>
<dbReference type="Proteomes" id="UP000078541">
    <property type="component" value="Unassembled WGS sequence"/>
</dbReference>